<feature type="region of interest" description="Disordered" evidence="2">
    <location>
        <begin position="1"/>
        <end position="37"/>
    </location>
</feature>
<dbReference type="PANTHER" id="PTHR45740">
    <property type="entry name" value="POLY [ADP-RIBOSE] POLYMERASE"/>
    <property type="match status" value="1"/>
</dbReference>
<feature type="domain" description="PARP catalytic" evidence="3">
    <location>
        <begin position="43"/>
        <end position="243"/>
    </location>
</feature>
<dbReference type="PANTHER" id="PTHR45740:SF2">
    <property type="entry name" value="POLY [ADP-RIBOSE] POLYMERASE"/>
    <property type="match status" value="1"/>
</dbReference>
<dbReference type="AlphaFoldDB" id="D6WQ71"/>
<dbReference type="Proteomes" id="UP000007266">
    <property type="component" value="Linkage group 7"/>
</dbReference>
<protein>
    <recommendedName>
        <fullName evidence="1">Poly [ADP-ribose] polymerase</fullName>
        <shortName evidence="1">PARP</shortName>
        <ecNumber evidence="1">2.4.2.-</ecNumber>
    </recommendedName>
</protein>
<dbReference type="Gene3D" id="3.90.228.10">
    <property type="match status" value="1"/>
</dbReference>
<keyword evidence="1" id="KW-0520">NAD</keyword>
<dbReference type="eggNOG" id="ENOG502QSC4">
    <property type="taxonomic scope" value="Eukaryota"/>
</dbReference>
<dbReference type="InterPro" id="IPR012317">
    <property type="entry name" value="Poly(ADP-ribose)pol_cat_dom"/>
</dbReference>
<proteinExistence type="predicted"/>
<organism evidence="4 5">
    <name type="scientific">Tribolium castaneum</name>
    <name type="common">Red flour beetle</name>
    <dbReference type="NCBI Taxonomy" id="7070"/>
    <lineage>
        <taxon>Eukaryota</taxon>
        <taxon>Metazoa</taxon>
        <taxon>Ecdysozoa</taxon>
        <taxon>Arthropoda</taxon>
        <taxon>Hexapoda</taxon>
        <taxon>Insecta</taxon>
        <taxon>Pterygota</taxon>
        <taxon>Neoptera</taxon>
        <taxon>Endopterygota</taxon>
        <taxon>Coleoptera</taxon>
        <taxon>Polyphaga</taxon>
        <taxon>Cucujiformia</taxon>
        <taxon>Tenebrionidae</taxon>
        <taxon>Tenebrionidae incertae sedis</taxon>
        <taxon>Tribolium</taxon>
    </lineage>
</organism>
<dbReference type="InterPro" id="IPR051712">
    <property type="entry name" value="ARTD-AVP"/>
</dbReference>
<evidence type="ECO:0000313" key="5">
    <source>
        <dbReference type="Proteomes" id="UP000007266"/>
    </source>
</evidence>
<dbReference type="PROSITE" id="PS51059">
    <property type="entry name" value="PARP_CATALYTIC"/>
    <property type="match status" value="1"/>
</dbReference>
<dbReference type="Pfam" id="PF00644">
    <property type="entry name" value="PARP"/>
    <property type="match status" value="1"/>
</dbReference>
<gene>
    <name evidence="4" type="primary">AUGUSTUS-3.0.2_08960</name>
    <name evidence="4" type="ORF">TcasGA2_TC008960</name>
</gene>
<dbReference type="OrthoDB" id="6133115at2759"/>
<name>D6WQ71_TRICA</name>
<evidence type="ECO:0000313" key="4">
    <source>
        <dbReference type="EMBL" id="EFA06117.1"/>
    </source>
</evidence>
<evidence type="ECO:0000259" key="3">
    <source>
        <dbReference type="PROSITE" id="PS51059"/>
    </source>
</evidence>
<keyword evidence="1" id="KW-0808">Transferase</keyword>
<reference evidence="4 5" key="2">
    <citation type="journal article" date="2010" name="Nucleic Acids Res.">
        <title>BeetleBase in 2010: revisions to provide comprehensive genomic information for Tribolium castaneum.</title>
        <authorList>
            <person name="Kim H.S."/>
            <person name="Murphy T."/>
            <person name="Xia J."/>
            <person name="Caragea D."/>
            <person name="Park Y."/>
            <person name="Beeman R.W."/>
            <person name="Lorenzen M.D."/>
            <person name="Butcher S."/>
            <person name="Manak J.R."/>
            <person name="Brown S.J."/>
        </authorList>
    </citation>
    <scope>GENOME REANNOTATION</scope>
    <source>
        <strain evidence="4 5">Georgia GA2</strain>
    </source>
</reference>
<keyword evidence="1" id="KW-0328">Glycosyltransferase</keyword>
<accession>D6WQ71</accession>
<dbReference type="InParanoid" id="D6WQ71"/>
<keyword evidence="5" id="KW-1185">Reference proteome</keyword>
<reference evidence="4 5" key="1">
    <citation type="journal article" date="2008" name="Nature">
        <title>The genome of the model beetle and pest Tribolium castaneum.</title>
        <authorList>
            <consortium name="Tribolium Genome Sequencing Consortium"/>
            <person name="Richards S."/>
            <person name="Gibbs R.A."/>
            <person name="Weinstock G.M."/>
            <person name="Brown S.J."/>
            <person name="Denell R."/>
            <person name="Beeman R.W."/>
            <person name="Gibbs R."/>
            <person name="Beeman R.W."/>
            <person name="Brown S.J."/>
            <person name="Bucher G."/>
            <person name="Friedrich M."/>
            <person name="Grimmelikhuijzen C.J."/>
            <person name="Klingler M."/>
            <person name="Lorenzen M."/>
            <person name="Richards S."/>
            <person name="Roth S."/>
            <person name="Schroder R."/>
            <person name="Tautz D."/>
            <person name="Zdobnov E.M."/>
            <person name="Muzny D."/>
            <person name="Gibbs R.A."/>
            <person name="Weinstock G.M."/>
            <person name="Attaway T."/>
            <person name="Bell S."/>
            <person name="Buhay C.J."/>
            <person name="Chandrabose M.N."/>
            <person name="Chavez D."/>
            <person name="Clerk-Blankenburg K.P."/>
            <person name="Cree A."/>
            <person name="Dao M."/>
            <person name="Davis C."/>
            <person name="Chacko J."/>
            <person name="Dinh H."/>
            <person name="Dugan-Rocha S."/>
            <person name="Fowler G."/>
            <person name="Garner T.T."/>
            <person name="Garnes J."/>
            <person name="Gnirke A."/>
            <person name="Hawes A."/>
            <person name="Hernandez J."/>
            <person name="Hines S."/>
            <person name="Holder M."/>
            <person name="Hume J."/>
            <person name="Jhangiani S.N."/>
            <person name="Joshi V."/>
            <person name="Khan Z.M."/>
            <person name="Jackson L."/>
            <person name="Kovar C."/>
            <person name="Kowis A."/>
            <person name="Lee S."/>
            <person name="Lewis L.R."/>
            <person name="Margolis J."/>
            <person name="Morgan M."/>
            <person name="Nazareth L.V."/>
            <person name="Nguyen N."/>
            <person name="Okwuonu G."/>
            <person name="Parker D."/>
            <person name="Richards S."/>
            <person name="Ruiz S.J."/>
            <person name="Santibanez J."/>
            <person name="Savard J."/>
            <person name="Scherer S.E."/>
            <person name="Schneider B."/>
            <person name="Sodergren E."/>
            <person name="Tautz D."/>
            <person name="Vattahil S."/>
            <person name="Villasana D."/>
            <person name="White C.S."/>
            <person name="Wright R."/>
            <person name="Park Y."/>
            <person name="Beeman R.W."/>
            <person name="Lord J."/>
            <person name="Oppert B."/>
            <person name="Lorenzen M."/>
            <person name="Brown S."/>
            <person name="Wang L."/>
            <person name="Savard J."/>
            <person name="Tautz D."/>
            <person name="Richards S."/>
            <person name="Weinstock G."/>
            <person name="Gibbs R.A."/>
            <person name="Liu Y."/>
            <person name="Worley K."/>
            <person name="Weinstock G."/>
            <person name="Elsik C.G."/>
            <person name="Reese J.T."/>
            <person name="Elhaik E."/>
            <person name="Landan G."/>
            <person name="Graur D."/>
            <person name="Arensburger P."/>
            <person name="Atkinson P."/>
            <person name="Beeman R.W."/>
            <person name="Beidler J."/>
            <person name="Brown S.J."/>
            <person name="Demuth J.P."/>
            <person name="Drury D.W."/>
            <person name="Du Y.Z."/>
            <person name="Fujiwara H."/>
            <person name="Lorenzen M."/>
            <person name="Maselli V."/>
            <person name="Osanai M."/>
            <person name="Park Y."/>
            <person name="Robertson H.M."/>
            <person name="Tu Z."/>
            <person name="Wang J.J."/>
            <person name="Wang S."/>
            <person name="Richards S."/>
            <person name="Song H."/>
            <person name="Zhang L."/>
            <person name="Sodergren E."/>
            <person name="Werner D."/>
            <person name="Stanke M."/>
            <person name="Morgenstern B."/>
            <person name="Solovyev V."/>
            <person name="Kosarev P."/>
            <person name="Brown G."/>
            <person name="Chen H.C."/>
            <person name="Ermolaeva O."/>
            <person name="Hlavina W."/>
            <person name="Kapustin Y."/>
            <person name="Kiryutin B."/>
            <person name="Kitts P."/>
            <person name="Maglott D."/>
            <person name="Pruitt K."/>
            <person name="Sapojnikov V."/>
            <person name="Souvorov A."/>
            <person name="Mackey A.J."/>
            <person name="Waterhouse R.M."/>
            <person name="Wyder S."/>
            <person name="Zdobnov E.M."/>
            <person name="Zdobnov E.M."/>
            <person name="Wyder S."/>
            <person name="Kriventseva E.V."/>
            <person name="Kadowaki T."/>
            <person name="Bork P."/>
            <person name="Aranda M."/>
            <person name="Bao R."/>
            <person name="Beermann A."/>
            <person name="Berns N."/>
            <person name="Bolognesi R."/>
            <person name="Bonneton F."/>
            <person name="Bopp D."/>
            <person name="Brown S.J."/>
            <person name="Bucher G."/>
            <person name="Butts T."/>
            <person name="Chaumot A."/>
            <person name="Denell R.E."/>
            <person name="Ferrier D.E."/>
            <person name="Friedrich M."/>
            <person name="Gordon C.M."/>
            <person name="Jindra M."/>
            <person name="Klingler M."/>
            <person name="Lan Q."/>
            <person name="Lattorff H.M."/>
            <person name="Laudet V."/>
            <person name="von Levetsow C."/>
            <person name="Liu Z."/>
            <person name="Lutz R."/>
            <person name="Lynch J.A."/>
            <person name="da Fonseca R.N."/>
            <person name="Posnien N."/>
            <person name="Reuter R."/>
            <person name="Roth S."/>
            <person name="Savard J."/>
            <person name="Schinko J.B."/>
            <person name="Schmitt C."/>
            <person name="Schoppmeier M."/>
            <person name="Schroder R."/>
            <person name="Shippy T.D."/>
            <person name="Simonnet F."/>
            <person name="Marques-Souza H."/>
            <person name="Tautz D."/>
            <person name="Tomoyasu Y."/>
            <person name="Trauner J."/>
            <person name="Van der Zee M."/>
            <person name="Vervoort M."/>
            <person name="Wittkopp N."/>
            <person name="Wimmer E.A."/>
            <person name="Yang X."/>
            <person name="Jones A.K."/>
            <person name="Sattelle D.B."/>
            <person name="Ebert P.R."/>
            <person name="Nelson D."/>
            <person name="Scott J.G."/>
            <person name="Beeman R.W."/>
            <person name="Muthukrishnan S."/>
            <person name="Kramer K.J."/>
            <person name="Arakane Y."/>
            <person name="Beeman R.W."/>
            <person name="Zhu Q."/>
            <person name="Hogenkamp D."/>
            <person name="Dixit R."/>
            <person name="Oppert B."/>
            <person name="Jiang H."/>
            <person name="Zou Z."/>
            <person name="Marshall J."/>
            <person name="Elpidina E."/>
            <person name="Vinokurov K."/>
            <person name="Oppert C."/>
            <person name="Zou Z."/>
            <person name="Evans J."/>
            <person name="Lu Z."/>
            <person name="Zhao P."/>
            <person name="Sumathipala N."/>
            <person name="Altincicek B."/>
            <person name="Vilcinskas A."/>
            <person name="Williams M."/>
            <person name="Hultmark D."/>
            <person name="Hetru C."/>
            <person name="Jiang H."/>
            <person name="Grimmelikhuijzen C.J."/>
            <person name="Hauser F."/>
            <person name="Cazzamali G."/>
            <person name="Williamson M."/>
            <person name="Park Y."/>
            <person name="Li B."/>
            <person name="Tanaka Y."/>
            <person name="Predel R."/>
            <person name="Neupert S."/>
            <person name="Schachtner J."/>
            <person name="Verleyen P."/>
            <person name="Raible F."/>
            <person name="Bork P."/>
            <person name="Friedrich M."/>
            <person name="Walden K.K."/>
            <person name="Robertson H.M."/>
            <person name="Angeli S."/>
            <person name="Foret S."/>
            <person name="Bucher G."/>
            <person name="Schuetz S."/>
            <person name="Maleszka R."/>
            <person name="Wimmer E.A."/>
            <person name="Beeman R.W."/>
            <person name="Lorenzen M."/>
            <person name="Tomoyasu Y."/>
            <person name="Miller S.C."/>
            <person name="Grossmann D."/>
            <person name="Bucher G."/>
        </authorList>
    </citation>
    <scope>NUCLEOTIDE SEQUENCE [LARGE SCALE GENOMIC DNA]</scope>
    <source>
        <strain evidence="4 5">Georgia GA2</strain>
    </source>
</reference>
<dbReference type="KEGG" id="tca:103313668"/>
<dbReference type="PhylomeDB" id="D6WQ71"/>
<feature type="compositionally biased region" description="Polar residues" evidence="2">
    <location>
        <begin position="17"/>
        <end position="27"/>
    </location>
</feature>
<sequence length="307" mass="36955">MKRAREDDEYDDFCNGLQFSDGNSASPSPRHRIKRPKVNPNYETIKFHFGASSVTYKTIQHTDPAFKKIKDLIDIKSLMIEDLIEVNNPVLDIAYEMKKCEKKHTFGNVNEALLFHGTRRENVESICTYNFDWRLFGSNRGHKFGKGVNFSPSAKYASNYSDPHSYHKIMIVAKVLIGNVCQGDQDMSLPPPGYDTSQKDQRASVIVKYEDNEFYPYYILHYHLREKHRNNNHYRYDCNFKNRYDRYHVERRRYNTHYNYYRDRYGPGYGNYRYDNHRYDNYRYDDYRYHRNDHYGDRYDGAKTRHF</sequence>
<dbReference type="SUPFAM" id="SSF56399">
    <property type="entry name" value="ADP-ribosylation"/>
    <property type="match status" value="1"/>
</dbReference>
<dbReference type="GO" id="GO:0003950">
    <property type="term" value="F:NAD+ poly-ADP-ribosyltransferase activity"/>
    <property type="evidence" value="ECO:0000318"/>
    <property type="project" value="GO_Central"/>
</dbReference>
<evidence type="ECO:0000256" key="1">
    <source>
        <dbReference type="RuleBase" id="RU362114"/>
    </source>
</evidence>
<dbReference type="HOGENOM" id="CLU_907134_0_0_1"/>
<dbReference type="EC" id="2.4.2.-" evidence="1"/>
<dbReference type="GO" id="GO:0005634">
    <property type="term" value="C:nucleus"/>
    <property type="evidence" value="ECO:0000318"/>
    <property type="project" value="GO_Central"/>
</dbReference>
<dbReference type="EMBL" id="KQ971354">
    <property type="protein sequence ID" value="EFA06117.1"/>
    <property type="molecule type" value="Genomic_DNA"/>
</dbReference>
<evidence type="ECO:0000256" key="2">
    <source>
        <dbReference type="SAM" id="MobiDB-lite"/>
    </source>
</evidence>